<name>A0A8T4C6R0_9ARCH</name>
<comment type="caution">
    <text evidence="1">The sequence shown here is derived from an EMBL/GenBank/DDBJ whole genome shotgun (WGS) entry which is preliminary data.</text>
</comment>
<dbReference type="Proteomes" id="UP000774699">
    <property type="component" value="Unassembled WGS sequence"/>
</dbReference>
<reference evidence="1" key="1">
    <citation type="submission" date="2019-03" db="EMBL/GenBank/DDBJ databases">
        <title>Lake Tanganyika Metagenome-Assembled Genomes (MAGs).</title>
        <authorList>
            <person name="Tran P."/>
        </authorList>
    </citation>
    <scope>NUCLEOTIDE SEQUENCE</scope>
    <source>
        <strain evidence="1">M_DeepCast_50m_m2_156</strain>
    </source>
</reference>
<protein>
    <submittedName>
        <fullName evidence="1">Uncharacterized protein</fullName>
    </submittedName>
</protein>
<proteinExistence type="predicted"/>
<gene>
    <name evidence="1" type="ORF">FJY86_01430</name>
</gene>
<dbReference type="EMBL" id="VGJJ01000006">
    <property type="protein sequence ID" value="MBM3281987.1"/>
    <property type="molecule type" value="Genomic_DNA"/>
</dbReference>
<evidence type="ECO:0000313" key="1">
    <source>
        <dbReference type="EMBL" id="MBM3281987.1"/>
    </source>
</evidence>
<organism evidence="1 2">
    <name type="scientific">Candidatus Iainarchaeum sp</name>
    <dbReference type="NCBI Taxonomy" id="3101447"/>
    <lineage>
        <taxon>Archaea</taxon>
        <taxon>Candidatus Iainarchaeota</taxon>
        <taxon>Candidatus Iainarchaeia</taxon>
        <taxon>Candidatus Iainarchaeales</taxon>
        <taxon>Candidatus Iainarchaeaceae</taxon>
        <taxon>Candidatus Iainarchaeum</taxon>
    </lineage>
</organism>
<sequence>MNKVGKQCQTGSKIALDHDYIIRGDHICNIYYPADFWKDVEKFYHDTKSFEKMDYKRLTELVNRKVKIQIIIVRNKELADEMREKTSTFFEK</sequence>
<accession>A0A8T4C6R0</accession>
<dbReference type="AlphaFoldDB" id="A0A8T4C6R0"/>
<evidence type="ECO:0000313" key="2">
    <source>
        <dbReference type="Proteomes" id="UP000774699"/>
    </source>
</evidence>